<dbReference type="GO" id="GO:0005840">
    <property type="term" value="C:ribosome"/>
    <property type="evidence" value="ECO:0007669"/>
    <property type="project" value="UniProtKB-KW"/>
</dbReference>
<gene>
    <name evidence="4" type="ORF">OSB04_018490</name>
</gene>
<feature type="compositionally biased region" description="Acidic residues" evidence="3">
    <location>
        <begin position="50"/>
        <end position="61"/>
    </location>
</feature>
<dbReference type="Proteomes" id="UP001172457">
    <property type="component" value="Chromosome 4"/>
</dbReference>
<dbReference type="SUPFAM" id="SSF55315">
    <property type="entry name" value="L30e-like"/>
    <property type="match status" value="1"/>
</dbReference>
<dbReference type="InterPro" id="IPR029064">
    <property type="entry name" value="Ribosomal_eL30-like_sf"/>
</dbReference>
<evidence type="ECO:0000313" key="5">
    <source>
        <dbReference type="Proteomes" id="UP001172457"/>
    </source>
</evidence>
<evidence type="ECO:0000313" key="4">
    <source>
        <dbReference type="EMBL" id="KAJ9554445.1"/>
    </source>
</evidence>
<dbReference type="AlphaFoldDB" id="A0AA38T4X9"/>
<dbReference type="InterPro" id="IPR039109">
    <property type="entry name" value="Ribosomal_eL30-like"/>
</dbReference>
<keyword evidence="2" id="KW-0687">Ribonucleoprotein</keyword>
<reference evidence="4" key="1">
    <citation type="submission" date="2023-03" db="EMBL/GenBank/DDBJ databases">
        <title>Chromosome-scale reference genome and RAD-based genetic map of yellow starthistle (Centaurea solstitialis) reveal putative structural variation and QTLs associated with invader traits.</title>
        <authorList>
            <person name="Reatini B."/>
            <person name="Cang F.A."/>
            <person name="Jiang Q."/>
            <person name="Mckibben M.T.W."/>
            <person name="Barker M.S."/>
            <person name="Rieseberg L.H."/>
            <person name="Dlugosch K.M."/>
        </authorList>
    </citation>
    <scope>NUCLEOTIDE SEQUENCE</scope>
    <source>
        <strain evidence="4">CAN-66</strain>
        <tissue evidence="4">Leaf</tissue>
    </source>
</reference>
<feature type="region of interest" description="Disordered" evidence="3">
    <location>
        <begin position="35"/>
        <end position="61"/>
    </location>
</feature>
<organism evidence="4 5">
    <name type="scientific">Centaurea solstitialis</name>
    <name type="common">yellow star-thistle</name>
    <dbReference type="NCBI Taxonomy" id="347529"/>
    <lineage>
        <taxon>Eukaryota</taxon>
        <taxon>Viridiplantae</taxon>
        <taxon>Streptophyta</taxon>
        <taxon>Embryophyta</taxon>
        <taxon>Tracheophyta</taxon>
        <taxon>Spermatophyta</taxon>
        <taxon>Magnoliopsida</taxon>
        <taxon>eudicotyledons</taxon>
        <taxon>Gunneridae</taxon>
        <taxon>Pentapetalae</taxon>
        <taxon>asterids</taxon>
        <taxon>campanulids</taxon>
        <taxon>Asterales</taxon>
        <taxon>Asteraceae</taxon>
        <taxon>Carduoideae</taxon>
        <taxon>Cardueae</taxon>
        <taxon>Centaureinae</taxon>
        <taxon>Centaurea</taxon>
    </lineage>
</organism>
<name>A0AA38T4X9_9ASTR</name>
<keyword evidence="1" id="KW-0689">Ribosomal protein</keyword>
<evidence type="ECO:0000256" key="1">
    <source>
        <dbReference type="ARBA" id="ARBA00022980"/>
    </source>
</evidence>
<dbReference type="GO" id="GO:1990904">
    <property type="term" value="C:ribonucleoprotein complex"/>
    <property type="evidence" value="ECO:0007669"/>
    <property type="project" value="UniProtKB-KW"/>
</dbReference>
<dbReference type="PANTHER" id="PTHR11449">
    <property type="entry name" value="RIBOSOMAL PROTEIN L30"/>
    <property type="match status" value="1"/>
</dbReference>
<dbReference type="Gene3D" id="3.30.1330.30">
    <property type="match status" value="1"/>
</dbReference>
<accession>A0AA38T4X9</accession>
<proteinExistence type="predicted"/>
<dbReference type="EMBL" id="JARYMX010000004">
    <property type="protein sequence ID" value="KAJ9554445.1"/>
    <property type="molecule type" value="Genomic_DNA"/>
</dbReference>
<evidence type="ECO:0000256" key="2">
    <source>
        <dbReference type="ARBA" id="ARBA00023274"/>
    </source>
</evidence>
<comment type="caution">
    <text evidence="4">The sequence shown here is derived from an EMBL/GenBank/DDBJ whole genome shotgun (WGS) entry which is preliminary data.</text>
</comment>
<sequence length="154" mass="18066">MPRKARGEFFELDPEIEQTLRWQRKVQKDLLKTIQMLNQQEENPPPHPSDDEEEYSDEEELYQEQDIIQLANSKDGGIMDYAIPVLGQLHSGILRPKIKAAHCKLIIISNNCPPLRKSEIEYYAMLVEDHHYIEQVVSYVSFDSIKERPLQARF</sequence>
<keyword evidence="5" id="KW-1185">Reference proteome</keyword>
<dbReference type="GO" id="GO:0003723">
    <property type="term" value="F:RNA binding"/>
    <property type="evidence" value="ECO:0007669"/>
    <property type="project" value="InterPro"/>
</dbReference>
<protein>
    <submittedName>
        <fullName evidence="4">Uncharacterized protein</fullName>
    </submittedName>
</protein>
<evidence type="ECO:0000256" key="3">
    <source>
        <dbReference type="SAM" id="MobiDB-lite"/>
    </source>
</evidence>